<reference evidence="1 2" key="1">
    <citation type="journal article" date="2015" name="Genome Biol. Evol.">
        <title>Comparative Genomics of a Bacterivorous Green Alga Reveals Evolutionary Causalities and Consequences of Phago-Mixotrophic Mode of Nutrition.</title>
        <authorList>
            <person name="Burns J.A."/>
            <person name="Paasch A."/>
            <person name="Narechania A."/>
            <person name="Kim E."/>
        </authorList>
    </citation>
    <scope>NUCLEOTIDE SEQUENCE [LARGE SCALE GENOMIC DNA]</scope>
    <source>
        <strain evidence="1 2">PLY_AMNH</strain>
    </source>
</reference>
<dbReference type="Proteomes" id="UP001190700">
    <property type="component" value="Unassembled WGS sequence"/>
</dbReference>
<name>A0AAE0KN07_9CHLO</name>
<evidence type="ECO:0000313" key="1">
    <source>
        <dbReference type="EMBL" id="KAK3254792.1"/>
    </source>
</evidence>
<protein>
    <submittedName>
        <fullName evidence="1">Uncharacterized protein</fullName>
    </submittedName>
</protein>
<sequence length="88" mass="8917">MAACACAAGAVAHRGTDPGKSKLHTEFGGGNSALSASTIMSARRRRVHGGCVCTEAARMNSADSGSNSESTVRECEGETQIFALSGVL</sequence>
<organism evidence="1 2">
    <name type="scientific">Cymbomonas tetramitiformis</name>
    <dbReference type="NCBI Taxonomy" id="36881"/>
    <lineage>
        <taxon>Eukaryota</taxon>
        <taxon>Viridiplantae</taxon>
        <taxon>Chlorophyta</taxon>
        <taxon>Pyramimonadophyceae</taxon>
        <taxon>Pyramimonadales</taxon>
        <taxon>Pyramimonadaceae</taxon>
        <taxon>Cymbomonas</taxon>
    </lineage>
</organism>
<dbReference type="EMBL" id="LGRX02023191">
    <property type="protein sequence ID" value="KAK3254792.1"/>
    <property type="molecule type" value="Genomic_DNA"/>
</dbReference>
<comment type="caution">
    <text evidence="1">The sequence shown here is derived from an EMBL/GenBank/DDBJ whole genome shotgun (WGS) entry which is preliminary data.</text>
</comment>
<gene>
    <name evidence="1" type="ORF">CYMTET_36007</name>
</gene>
<accession>A0AAE0KN07</accession>
<dbReference type="AlphaFoldDB" id="A0AAE0KN07"/>
<evidence type="ECO:0000313" key="2">
    <source>
        <dbReference type="Proteomes" id="UP001190700"/>
    </source>
</evidence>
<proteinExistence type="predicted"/>
<keyword evidence="2" id="KW-1185">Reference proteome</keyword>